<sequence length="455" mass="47887">MSDASKENEGHSAVKNDGDDAGSLWRGTDYGKWFVADSCTSLSTSIQDFALPLIAQALTGSPARATLLDSIMSMASAALKLPGGVVQDKYDRRKLMVAFGLIGVILFGACAALGWAGLLAYPVLVVLAVCLGVRTGLLGGTSNAMLRGIVPDKLLPKAQSLNNGRDAALDMVGAPVGGVLIGGGLWVPFVANALLNALEAVASLRITRYWHRGDETDAQGRAPADDEADAARSQSASSTPHYWRGMLAGFRWLLGERFERRLILSSALAFACFNSFLLITVLSIGSDPSHVVSAGFMNMSVSVGVLVGSLIASAVIERVRGGVIAILFYALMGIGALGAALTPWIPVRMAFLAVSVLAFPAGNAVLNGFQALLISQEHMGRMLAGMGMIQMVVAPVITFLSGVIMQRWGYMPAALGLGLCIVASALPAVTMKELVTLPRPDAWEDHIRRSGLTKF</sequence>
<keyword evidence="2" id="KW-1003">Cell membrane</keyword>
<feature type="transmembrane region" description="Helical" evidence="7">
    <location>
        <begin position="95"/>
        <end position="115"/>
    </location>
</feature>
<dbReference type="InterPro" id="IPR036259">
    <property type="entry name" value="MFS_trans_sf"/>
</dbReference>
<comment type="caution">
    <text evidence="9">The sequence shown here is derived from an EMBL/GenBank/DDBJ whole genome shotgun (WGS) entry which is preliminary data.</text>
</comment>
<feature type="transmembrane region" description="Helical" evidence="7">
    <location>
        <begin position="262"/>
        <end position="284"/>
    </location>
</feature>
<dbReference type="Proteomes" id="UP000345527">
    <property type="component" value="Unassembled WGS sequence"/>
</dbReference>
<accession>A0A5J5DVR8</accession>
<dbReference type="EMBL" id="RZNZ01000006">
    <property type="protein sequence ID" value="KAA8820988.1"/>
    <property type="molecule type" value="Genomic_DNA"/>
</dbReference>
<feature type="transmembrane region" description="Helical" evidence="7">
    <location>
        <begin position="323"/>
        <end position="345"/>
    </location>
</feature>
<organism evidence="9 10">
    <name type="scientific">Bifidobacterium vespertilionis</name>
    <dbReference type="NCBI Taxonomy" id="2562524"/>
    <lineage>
        <taxon>Bacteria</taxon>
        <taxon>Bacillati</taxon>
        <taxon>Actinomycetota</taxon>
        <taxon>Actinomycetes</taxon>
        <taxon>Bifidobacteriales</taxon>
        <taxon>Bifidobacteriaceae</taxon>
        <taxon>Bifidobacterium</taxon>
    </lineage>
</organism>
<evidence type="ECO:0000256" key="1">
    <source>
        <dbReference type="ARBA" id="ARBA00004651"/>
    </source>
</evidence>
<dbReference type="Gene3D" id="1.20.1250.20">
    <property type="entry name" value="MFS general substrate transporter like domains"/>
    <property type="match status" value="1"/>
</dbReference>
<evidence type="ECO:0000313" key="11">
    <source>
        <dbReference type="Proteomes" id="UP000374630"/>
    </source>
</evidence>
<keyword evidence="4 7" id="KW-1133">Transmembrane helix</keyword>
<dbReference type="PANTHER" id="PTHR23513">
    <property type="entry name" value="INTEGRAL MEMBRANE EFFLUX PROTEIN-RELATED"/>
    <property type="match status" value="1"/>
</dbReference>
<gene>
    <name evidence="9" type="ORF">EM848_08145</name>
    <name evidence="8" type="ORF">EMO90_05885</name>
</gene>
<dbReference type="InterPro" id="IPR011701">
    <property type="entry name" value="MFS"/>
</dbReference>
<dbReference type="SUPFAM" id="SSF103473">
    <property type="entry name" value="MFS general substrate transporter"/>
    <property type="match status" value="1"/>
</dbReference>
<evidence type="ECO:0000313" key="10">
    <source>
        <dbReference type="Proteomes" id="UP000345527"/>
    </source>
</evidence>
<reference evidence="10 11" key="1">
    <citation type="journal article" date="2019" name="Syst. Appl. Microbiol.">
        <title>Characterization of Bifidobacterium species in feaces of the Egyptian fruit bat: Description of B. vespertilionis sp. nov. and B. rousetti sp. nov.</title>
        <authorList>
            <person name="Modesto M."/>
            <person name="Satti M."/>
            <person name="Watanabe K."/>
            <person name="Puglisi E."/>
            <person name="Morelli L."/>
            <person name="Huang C.-H."/>
            <person name="Liou J.-S."/>
            <person name="Miyashita M."/>
            <person name="Tamura T."/>
            <person name="Saito S."/>
            <person name="Mori K."/>
            <person name="Huang L."/>
            <person name="Sciavilla P."/>
            <person name="Sandri C."/>
            <person name="Spiezio C."/>
            <person name="Vitali F."/>
            <person name="Cavalieri D."/>
            <person name="Perpetuini G."/>
            <person name="Tofalo R."/>
            <person name="Bonetti A."/>
            <person name="Arita M."/>
            <person name="Mattarelli P."/>
        </authorList>
    </citation>
    <scope>NUCLEOTIDE SEQUENCE [LARGE SCALE GENOMIC DNA]</scope>
    <source>
        <strain evidence="8 11">RST16</strain>
        <strain evidence="9 10">RST8</strain>
    </source>
</reference>
<feature type="transmembrane region" description="Helical" evidence="7">
    <location>
        <begin position="351"/>
        <end position="375"/>
    </location>
</feature>
<feature type="transmembrane region" description="Helical" evidence="7">
    <location>
        <begin position="296"/>
        <end position="316"/>
    </location>
</feature>
<dbReference type="OrthoDB" id="4965946at2"/>
<keyword evidence="3 7" id="KW-0812">Transmembrane</keyword>
<comment type="subcellular location">
    <subcellularLocation>
        <location evidence="1">Cell membrane</location>
        <topology evidence="1">Multi-pass membrane protein</topology>
    </subcellularLocation>
</comment>
<dbReference type="EMBL" id="RZOA01000015">
    <property type="protein sequence ID" value="KAA8822811.1"/>
    <property type="molecule type" value="Genomic_DNA"/>
</dbReference>
<dbReference type="Pfam" id="PF07690">
    <property type="entry name" value="MFS_1"/>
    <property type="match status" value="1"/>
</dbReference>
<dbReference type="PANTHER" id="PTHR23513:SF6">
    <property type="entry name" value="MAJOR FACILITATOR SUPERFAMILY ASSOCIATED DOMAIN-CONTAINING PROTEIN"/>
    <property type="match status" value="1"/>
</dbReference>
<dbReference type="GO" id="GO:0005886">
    <property type="term" value="C:plasma membrane"/>
    <property type="evidence" value="ECO:0007669"/>
    <property type="project" value="UniProtKB-SubCell"/>
</dbReference>
<feature type="transmembrane region" description="Helical" evidence="7">
    <location>
        <begin position="410"/>
        <end position="429"/>
    </location>
</feature>
<evidence type="ECO:0000313" key="8">
    <source>
        <dbReference type="EMBL" id="KAA8820988.1"/>
    </source>
</evidence>
<evidence type="ECO:0000256" key="6">
    <source>
        <dbReference type="SAM" id="MobiDB-lite"/>
    </source>
</evidence>
<dbReference type="CDD" id="cd06173">
    <property type="entry name" value="MFS_MefA_like"/>
    <property type="match status" value="1"/>
</dbReference>
<keyword evidence="5 7" id="KW-0472">Membrane</keyword>
<name>A0A5J5DVR8_9BIFI</name>
<proteinExistence type="predicted"/>
<feature type="transmembrane region" description="Helical" evidence="7">
    <location>
        <begin position="382"/>
        <end position="404"/>
    </location>
</feature>
<evidence type="ECO:0000256" key="4">
    <source>
        <dbReference type="ARBA" id="ARBA00022989"/>
    </source>
</evidence>
<dbReference type="GO" id="GO:0022857">
    <property type="term" value="F:transmembrane transporter activity"/>
    <property type="evidence" value="ECO:0007669"/>
    <property type="project" value="InterPro"/>
</dbReference>
<dbReference type="Proteomes" id="UP000374630">
    <property type="component" value="Unassembled WGS sequence"/>
</dbReference>
<evidence type="ECO:0000256" key="3">
    <source>
        <dbReference type="ARBA" id="ARBA00022692"/>
    </source>
</evidence>
<evidence type="ECO:0000256" key="7">
    <source>
        <dbReference type="SAM" id="Phobius"/>
    </source>
</evidence>
<keyword evidence="11" id="KW-1185">Reference proteome</keyword>
<dbReference type="RefSeq" id="WP_150354435.1">
    <property type="nucleotide sequence ID" value="NZ_RZNZ01000006.1"/>
</dbReference>
<dbReference type="AlphaFoldDB" id="A0A5J5DVR8"/>
<protein>
    <submittedName>
        <fullName evidence="9">MFS transporter</fullName>
    </submittedName>
</protein>
<evidence type="ECO:0000313" key="9">
    <source>
        <dbReference type="EMBL" id="KAA8822811.1"/>
    </source>
</evidence>
<evidence type="ECO:0000256" key="2">
    <source>
        <dbReference type="ARBA" id="ARBA00022475"/>
    </source>
</evidence>
<feature type="region of interest" description="Disordered" evidence="6">
    <location>
        <begin position="217"/>
        <end position="236"/>
    </location>
</feature>
<evidence type="ECO:0000256" key="5">
    <source>
        <dbReference type="ARBA" id="ARBA00023136"/>
    </source>
</evidence>